<evidence type="ECO:0000313" key="2">
    <source>
        <dbReference type="EMBL" id="KAK0612985.1"/>
    </source>
</evidence>
<keyword evidence="3" id="KW-1185">Reference proteome</keyword>
<name>A0AA39WCK5_9PEZI</name>
<feature type="compositionally biased region" description="Polar residues" evidence="1">
    <location>
        <begin position="54"/>
        <end position="72"/>
    </location>
</feature>
<feature type="compositionally biased region" description="Polar residues" evidence="1">
    <location>
        <begin position="30"/>
        <end position="39"/>
    </location>
</feature>
<organism evidence="2 3">
    <name type="scientific">Bombardia bombarda</name>
    <dbReference type="NCBI Taxonomy" id="252184"/>
    <lineage>
        <taxon>Eukaryota</taxon>
        <taxon>Fungi</taxon>
        <taxon>Dikarya</taxon>
        <taxon>Ascomycota</taxon>
        <taxon>Pezizomycotina</taxon>
        <taxon>Sordariomycetes</taxon>
        <taxon>Sordariomycetidae</taxon>
        <taxon>Sordariales</taxon>
        <taxon>Lasiosphaeriaceae</taxon>
        <taxon>Bombardia</taxon>
    </lineage>
</organism>
<feature type="region of interest" description="Disordered" evidence="1">
    <location>
        <begin position="1"/>
        <end position="88"/>
    </location>
</feature>
<dbReference type="Proteomes" id="UP001174934">
    <property type="component" value="Unassembled WGS sequence"/>
</dbReference>
<protein>
    <submittedName>
        <fullName evidence="2">Uncharacterized protein</fullName>
    </submittedName>
</protein>
<gene>
    <name evidence="2" type="ORF">B0T17DRAFT_542375</name>
</gene>
<dbReference type="EMBL" id="JAULSR010000008">
    <property type="protein sequence ID" value="KAK0612985.1"/>
    <property type="molecule type" value="Genomic_DNA"/>
</dbReference>
<feature type="compositionally biased region" description="Basic residues" evidence="1">
    <location>
        <begin position="9"/>
        <end position="19"/>
    </location>
</feature>
<sequence length="100" mass="11118">MRGGASNLRARRSHLRRSKASQENRPDVTASKTPELPQSHSDRSLVDGGLVQDKTPSQTIKRPLCSVSTNDCSPAKRARLTQTATQRRKHPIMCAIWAKK</sequence>
<evidence type="ECO:0000256" key="1">
    <source>
        <dbReference type="SAM" id="MobiDB-lite"/>
    </source>
</evidence>
<comment type="caution">
    <text evidence="2">The sequence shown here is derived from an EMBL/GenBank/DDBJ whole genome shotgun (WGS) entry which is preliminary data.</text>
</comment>
<proteinExistence type="predicted"/>
<accession>A0AA39WCK5</accession>
<reference evidence="2" key="1">
    <citation type="submission" date="2023-06" db="EMBL/GenBank/DDBJ databases">
        <title>Genome-scale phylogeny and comparative genomics of the fungal order Sordariales.</title>
        <authorList>
            <consortium name="Lawrence Berkeley National Laboratory"/>
            <person name="Hensen N."/>
            <person name="Bonometti L."/>
            <person name="Westerberg I."/>
            <person name="Brannstrom I.O."/>
            <person name="Guillou S."/>
            <person name="Cros-Aarteil S."/>
            <person name="Calhoun S."/>
            <person name="Haridas S."/>
            <person name="Kuo A."/>
            <person name="Mondo S."/>
            <person name="Pangilinan J."/>
            <person name="Riley R."/>
            <person name="LaButti K."/>
            <person name="Andreopoulos B."/>
            <person name="Lipzen A."/>
            <person name="Chen C."/>
            <person name="Yanf M."/>
            <person name="Daum C."/>
            <person name="Ng V."/>
            <person name="Clum A."/>
            <person name="Steindorff A."/>
            <person name="Ohm R."/>
            <person name="Martin F."/>
            <person name="Silar P."/>
            <person name="Natvig D."/>
            <person name="Lalanne C."/>
            <person name="Gautier V."/>
            <person name="Ament-velasquez S.L."/>
            <person name="Kruys A."/>
            <person name="Hutchinson M.I."/>
            <person name="Powell A.J."/>
            <person name="Barry K."/>
            <person name="Miller A.N."/>
            <person name="Grigoriev I.V."/>
            <person name="Debuchy R."/>
            <person name="Gladieux P."/>
            <person name="Thoren M.H."/>
            <person name="Johannesson H."/>
        </authorList>
    </citation>
    <scope>NUCLEOTIDE SEQUENCE</scope>
    <source>
        <strain evidence="2">SMH3391-2</strain>
    </source>
</reference>
<evidence type="ECO:0000313" key="3">
    <source>
        <dbReference type="Proteomes" id="UP001174934"/>
    </source>
</evidence>
<dbReference type="AlphaFoldDB" id="A0AA39WCK5"/>